<gene>
    <name evidence="10" type="primary">xerC</name>
    <name evidence="13" type="ORF">SAMN02745110_00975</name>
</gene>
<dbReference type="GO" id="GO:0005737">
    <property type="term" value="C:cytoplasm"/>
    <property type="evidence" value="ECO:0007669"/>
    <property type="project" value="UniProtKB-SubCell"/>
</dbReference>
<evidence type="ECO:0000256" key="3">
    <source>
        <dbReference type="ARBA" id="ARBA00022490"/>
    </source>
</evidence>
<keyword evidence="3 10" id="KW-0963">Cytoplasm</keyword>
<dbReference type="InterPro" id="IPR023009">
    <property type="entry name" value="Tyrosine_recombinase_XerC/XerD"/>
</dbReference>
<feature type="active site" evidence="10">
    <location>
        <position position="264"/>
    </location>
</feature>
<dbReference type="PROSITE" id="PS51900">
    <property type="entry name" value="CB"/>
    <property type="match status" value="1"/>
</dbReference>
<evidence type="ECO:0000313" key="13">
    <source>
        <dbReference type="EMBL" id="SJZ59050.1"/>
    </source>
</evidence>
<keyword evidence="4 10" id="KW-0132">Cell division</keyword>
<dbReference type="GO" id="GO:0007059">
    <property type="term" value="P:chromosome segregation"/>
    <property type="evidence" value="ECO:0007669"/>
    <property type="project" value="UniProtKB-UniRule"/>
</dbReference>
<keyword evidence="6 10" id="KW-0229">DNA integration</keyword>
<dbReference type="PANTHER" id="PTHR30349:SF81">
    <property type="entry name" value="TYROSINE RECOMBINASE XERC"/>
    <property type="match status" value="1"/>
</dbReference>
<dbReference type="Pfam" id="PF00589">
    <property type="entry name" value="Phage_integrase"/>
    <property type="match status" value="1"/>
</dbReference>
<comment type="similarity">
    <text evidence="2">Belongs to the 'phage' integrase family. XerD subfamily.</text>
</comment>
<keyword evidence="7 10" id="KW-0238">DNA-binding</keyword>
<dbReference type="InterPro" id="IPR004107">
    <property type="entry name" value="Integrase_SAM-like_N"/>
</dbReference>
<proteinExistence type="inferred from homology"/>
<dbReference type="InterPro" id="IPR044068">
    <property type="entry name" value="CB"/>
</dbReference>
<dbReference type="OrthoDB" id="9801717at2"/>
<comment type="similarity">
    <text evidence="10">Belongs to the 'phage' integrase family. XerC subfamily.</text>
</comment>
<dbReference type="GO" id="GO:0006313">
    <property type="term" value="P:DNA transposition"/>
    <property type="evidence" value="ECO:0007669"/>
    <property type="project" value="UniProtKB-UniRule"/>
</dbReference>
<protein>
    <recommendedName>
        <fullName evidence="10">Tyrosine recombinase XerC</fullName>
    </recommendedName>
</protein>
<evidence type="ECO:0000259" key="12">
    <source>
        <dbReference type="PROSITE" id="PS51900"/>
    </source>
</evidence>
<feature type="active site" evidence="10">
    <location>
        <position position="146"/>
    </location>
</feature>
<dbReference type="SUPFAM" id="SSF56349">
    <property type="entry name" value="DNA breaking-rejoining enzymes"/>
    <property type="match status" value="1"/>
</dbReference>
<feature type="domain" description="Core-binding (CB)" evidence="12">
    <location>
        <begin position="1"/>
        <end position="85"/>
    </location>
</feature>
<evidence type="ECO:0000256" key="4">
    <source>
        <dbReference type="ARBA" id="ARBA00022618"/>
    </source>
</evidence>
<comment type="caution">
    <text evidence="10">Lacks conserved residue(s) required for the propagation of feature annotation.</text>
</comment>
<dbReference type="GO" id="GO:0009037">
    <property type="term" value="F:tyrosine-based site-specific recombinase activity"/>
    <property type="evidence" value="ECO:0007669"/>
    <property type="project" value="UniProtKB-UniRule"/>
</dbReference>
<comment type="subunit">
    <text evidence="10">Forms a cyclic heterotetrameric complex composed of two molecules of XerC and two molecules of XerD.</text>
</comment>
<dbReference type="Gene3D" id="1.10.150.130">
    <property type="match status" value="1"/>
</dbReference>
<dbReference type="PANTHER" id="PTHR30349">
    <property type="entry name" value="PHAGE INTEGRASE-RELATED"/>
    <property type="match status" value="1"/>
</dbReference>
<dbReference type="HAMAP" id="MF_01808">
    <property type="entry name" value="Recomb_XerC_XerD"/>
    <property type="match status" value="1"/>
</dbReference>
<dbReference type="EMBL" id="FUXA01000006">
    <property type="protein sequence ID" value="SJZ59050.1"/>
    <property type="molecule type" value="Genomic_DNA"/>
</dbReference>
<dbReference type="GO" id="GO:0051301">
    <property type="term" value="P:cell division"/>
    <property type="evidence" value="ECO:0007669"/>
    <property type="project" value="UniProtKB-KW"/>
</dbReference>
<dbReference type="NCBIfam" id="NF001399">
    <property type="entry name" value="PRK00283.1"/>
    <property type="match status" value="1"/>
</dbReference>
<comment type="function">
    <text evidence="10">Site-specific tyrosine recombinase, which acts by catalyzing the cutting and rejoining of the recombining DNA molecules. The XerC-XerD complex is essential to convert dimers of the bacterial chromosome into monomers to permit their segregation at cell division. It also contributes to the segregational stability of plasmids.</text>
</comment>
<dbReference type="NCBIfam" id="NF040815">
    <property type="entry name" value="recomb_XerA_Arch"/>
    <property type="match status" value="1"/>
</dbReference>
<dbReference type="InterPro" id="IPR050090">
    <property type="entry name" value="Tyrosine_recombinase_XerCD"/>
</dbReference>
<evidence type="ECO:0000313" key="14">
    <source>
        <dbReference type="Proteomes" id="UP000189857"/>
    </source>
</evidence>
<name>A0A1T4LWC0_9FIRM</name>
<evidence type="ECO:0000256" key="5">
    <source>
        <dbReference type="ARBA" id="ARBA00022829"/>
    </source>
</evidence>
<dbReference type="RefSeq" id="WP_078786822.1">
    <property type="nucleotide sequence ID" value="NZ_CACZYW010000001.1"/>
</dbReference>
<keyword evidence="5 10" id="KW-0159">Chromosome partition</keyword>
<evidence type="ECO:0000259" key="11">
    <source>
        <dbReference type="PROSITE" id="PS51898"/>
    </source>
</evidence>
<dbReference type="InterPro" id="IPR011010">
    <property type="entry name" value="DNA_brk_join_enz"/>
</dbReference>
<dbReference type="NCBIfam" id="TIGR02225">
    <property type="entry name" value="recomb_XerD"/>
    <property type="match status" value="1"/>
</dbReference>
<feature type="domain" description="Tyr recombinase" evidence="11">
    <location>
        <begin position="106"/>
        <end position="286"/>
    </location>
</feature>
<dbReference type="PROSITE" id="PS51898">
    <property type="entry name" value="TYR_RECOMBINASE"/>
    <property type="match status" value="1"/>
</dbReference>
<evidence type="ECO:0000256" key="9">
    <source>
        <dbReference type="ARBA" id="ARBA00023306"/>
    </source>
</evidence>
<dbReference type="Pfam" id="PF02899">
    <property type="entry name" value="Phage_int_SAM_1"/>
    <property type="match status" value="1"/>
</dbReference>
<evidence type="ECO:0000256" key="1">
    <source>
        <dbReference type="ARBA" id="ARBA00004496"/>
    </source>
</evidence>
<feature type="active site" evidence="10">
    <location>
        <position position="241"/>
    </location>
</feature>
<dbReference type="Proteomes" id="UP000189857">
    <property type="component" value="Unassembled WGS sequence"/>
</dbReference>
<keyword evidence="9 10" id="KW-0131">Cell cycle</keyword>
<sequence length="294" mass="33515">MGENIENFIQYLTNVKRSSNNTIASYRRDLNKLTEYMSLNKISSFCDVNNTMLNSYILKLEKDGMSSATVSRNVASIRSFFSFLLNQGIISKNPTENIKPPKVEKKTPETLSIEEVSLLLEQPSGKSSKEIRDKAMLELLYATGMRVTELISLKVSDVNISLNFVQCIDNGRERIIPFENAAKNALTKYLYQVRPSMCGDSEFLFTNCKGEQMTRQGFWKIIKLYATRANIDKDITPHMIRHSFAMHMVNNGADLRSLQEMLGHSDISTTQIYLKSKRSKLKEVYDKAHPRVGV</sequence>
<reference evidence="13 14" key="1">
    <citation type="submission" date="2017-02" db="EMBL/GenBank/DDBJ databases">
        <authorList>
            <person name="Peterson S.W."/>
        </authorList>
    </citation>
    <scope>NUCLEOTIDE SEQUENCE [LARGE SCALE GENOMIC DNA]</scope>
    <source>
        <strain evidence="13 14">ATCC 17233</strain>
    </source>
</reference>
<keyword evidence="14" id="KW-1185">Reference proteome</keyword>
<evidence type="ECO:0000256" key="7">
    <source>
        <dbReference type="ARBA" id="ARBA00023125"/>
    </source>
</evidence>
<evidence type="ECO:0000256" key="2">
    <source>
        <dbReference type="ARBA" id="ARBA00010450"/>
    </source>
</evidence>
<feature type="active site" evidence="10">
    <location>
        <position position="238"/>
    </location>
</feature>
<dbReference type="Gene3D" id="1.10.443.10">
    <property type="entry name" value="Intergrase catalytic core"/>
    <property type="match status" value="1"/>
</dbReference>
<dbReference type="GO" id="GO:0003677">
    <property type="term" value="F:DNA binding"/>
    <property type="evidence" value="ECO:0007669"/>
    <property type="project" value="UniProtKB-UniRule"/>
</dbReference>
<dbReference type="InterPro" id="IPR011932">
    <property type="entry name" value="Recomb_XerD"/>
</dbReference>
<evidence type="ECO:0000256" key="10">
    <source>
        <dbReference type="HAMAP-Rule" id="MF_01808"/>
    </source>
</evidence>
<evidence type="ECO:0000256" key="6">
    <source>
        <dbReference type="ARBA" id="ARBA00022908"/>
    </source>
</evidence>
<feature type="active site" description="O-(3'-phospho-DNA)-tyrosine intermediate" evidence="10">
    <location>
        <position position="273"/>
    </location>
</feature>
<dbReference type="InterPro" id="IPR010998">
    <property type="entry name" value="Integrase_recombinase_N"/>
</dbReference>
<organism evidence="13 14">
    <name type="scientific">Eubacterium ruminantium</name>
    <dbReference type="NCBI Taxonomy" id="42322"/>
    <lineage>
        <taxon>Bacteria</taxon>
        <taxon>Bacillati</taxon>
        <taxon>Bacillota</taxon>
        <taxon>Clostridia</taxon>
        <taxon>Eubacteriales</taxon>
        <taxon>Eubacteriaceae</taxon>
        <taxon>Eubacterium</taxon>
    </lineage>
</organism>
<comment type="subcellular location">
    <subcellularLocation>
        <location evidence="1 10">Cytoplasm</location>
    </subcellularLocation>
</comment>
<evidence type="ECO:0000256" key="8">
    <source>
        <dbReference type="ARBA" id="ARBA00023172"/>
    </source>
</evidence>
<dbReference type="AlphaFoldDB" id="A0A1T4LWC0"/>
<accession>A0A1T4LWC0</accession>
<dbReference type="InterPro" id="IPR013762">
    <property type="entry name" value="Integrase-like_cat_sf"/>
</dbReference>
<dbReference type="InterPro" id="IPR002104">
    <property type="entry name" value="Integrase_catalytic"/>
</dbReference>
<keyword evidence="8 10" id="KW-0233">DNA recombination</keyword>
<dbReference type="CDD" id="cd00798">
    <property type="entry name" value="INT_XerDC_C"/>
    <property type="match status" value="1"/>
</dbReference>